<reference evidence="2 3" key="1">
    <citation type="submission" date="2023-10" db="EMBL/GenBank/DDBJ databases">
        <title>Draft Genome Sequence of Candida saopaulonensis from a very Premature Infant with Sepsis.</title>
        <authorList>
            <person name="Ning Y."/>
            <person name="Dai R."/>
            <person name="Xiao M."/>
            <person name="Xu Y."/>
            <person name="Yan Q."/>
            <person name="Zhang L."/>
        </authorList>
    </citation>
    <scope>NUCLEOTIDE SEQUENCE [LARGE SCALE GENOMIC DNA]</scope>
    <source>
        <strain evidence="2 3">19XY460</strain>
    </source>
</reference>
<dbReference type="InterPro" id="IPR018961">
    <property type="entry name" value="DnaJ_homolog_subfam-C_membr-28"/>
</dbReference>
<evidence type="ECO:0000313" key="2">
    <source>
        <dbReference type="EMBL" id="WPK27042.1"/>
    </source>
</evidence>
<proteinExistence type="predicted"/>
<keyword evidence="3" id="KW-1185">Reference proteome</keyword>
<dbReference type="PANTHER" id="PTHR39394">
    <property type="entry name" value="YALI0E31793P"/>
    <property type="match status" value="1"/>
</dbReference>
<organism evidence="2 3">
    <name type="scientific">Australozyma saopauloensis</name>
    <dbReference type="NCBI Taxonomy" id="291208"/>
    <lineage>
        <taxon>Eukaryota</taxon>
        <taxon>Fungi</taxon>
        <taxon>Dikarya</taxon>
        <taxon>Ascomycota</taxon>
        <taxon>Saccharomycotina</taxon>
        <taxon>Pichiomycetes</taxon>
        <taxon>Metschnikowiaceae</taxon>
        <taxon>Australozyma</taxon>
    </lineage>
</organism>
<dbReference type="RefSeq" id="XP_062879420.1">
    <property type="nucleotide sequence ID" value="XM_063023350.1"/>
</dbReference>
<dbReference type="EMBL" id="CP138898">
    <property type="protein sequence ID" value="WPK27042.1"/>
    <property type="molecule type" value="Genomic_DNA"/>
</dbReference>
<evidence type="ECO:0000313" key="3">
    <source>
        <dbReference type="Proteomes" id="UP001338582"/>
    </source>
</evidence>
<name>A0AAX4HGP7_9ASCO</name>
<evidence type="ECO:0000259" key="1">
    <source>
        <dbReference type="Pfam" id="PF09350"/>
    </source>
</evidence>
<dbReference type="PANTHER" id="PTHR39394:SF1">
    <property type="entry name" value="DNAJ HOMOLOGUE SUBFAMILY C MEMBER 28 CONSERVED DOMAIN-CONTAINING PROTEIN"/>
    <property type="match status" value="1"/>
</dbReference>
<dbReference type="KEGG" id="asau:88175473"/>
<protein>
    <recommendedName>
        <fullName evidence="1">DnaJ homologue subfamily C member 28 conserved domain-containing protein</fullName>
    </recommendedName>
</protein>
<accession>A0AAX4HGP7</accession>
<dbReference type="AlphaFoldDB" id="A0AAX4HGP7"/>
<sequence length="426" mass="48420">MLRLVRCNSTKSALAERFQQILDEKLHLASRSAISKDEHLSLQLDCLEQFNTERSQSQLEGAAFEQKYQREIAFVNSEKRFNLQNERNDALQRPWNGSELVLETSRRMLDDSVAKAKRVERKPSRTIISPPVPLSERIQNAKELSLDYKVGKAMTPEEKEREQFKEMYKERLLGPSVFSNSASSSSTMGLITSMADARINAEIDQKTGTFSSQEMLSVRGKPLDKDRLKNSTDTAYFMNELLKKQDCLPTWIENQQGVDVEVNAFRANLKSQAVSSLHKLAKSGDGTQSVAEMKLALSVYTQDKLESKLLLMILKTKKDYFQSKIADINTKIRHYNLSAPSSSLHKWKLIEENEYQTAISKVVLNIDEALELANSQHTKVKEKQVSSSFLGLLGEKGPSINTSYSGIERPKEPLQFWQLVKDIFKS</sequence>
<dbReference type="GeneID" id="88175473"/>
<feature type="domain" description="DnaJ homologue subfamily C member 28 conserved" evidence="1">
    <location>
        <begin position="194"/>
        <end position="266"/>
    </location>
</feature>
<dbReference type="Pfam" id="PF09350">
    <property type="entry name" value="DJC28_CD"/>
    <property type="match status" value="1"/>
</dbReference>
<dbReference type="Proteomes" id="UP001338582">
    <property type="component" value="Chromosome 5"/>
</dbReference>
<gene>
    <name evidence="2" type="ORF">PUMCH_004413</name>
</gene>